<name>A0ABQ1PBI1_9GAMM</name>
<sequence length="71" mass="7768">MRDIGPLQIMYAPHWCVCAGWPIALGEGKYANTMIINKKLKVAGFLQCTKAGETGEITVIGHPTSSQRDFC</sequence>
<dbReference type="Proteomes" id="UP000638188">
    <property type="component" value="Unassembled WGS sequence"/>
</dbReference>
<evidence type="ECO:0000313" key="2">
    <source>
        <dbReference type="Proteomes" id="UP000638188"/>
    </source>
</evidence>
<dbReference type="EMBL" id="BMFF01000002">
    <property type="protein sequence ID" value="GGC93044.1"/>
    <property type="molecule type" value="Genomic_DNA"/>
</dbReference>
<organism evidence="1 2">
    <name type="scientific">Halopseudomonas salina</name>
    <dbReference type="NCBI Taxonomy" id="1323744"/>
    <lineage>
        <taxon>Bacteria</taxon>
        <taxon>Pseudomonadati</taxon>
        <taxon>Pseudomonadota</taxon>
        <taxon>Gammaproteobacteria</taxon>
        <taxon>Pseudomonadales</taxon>
        <taxon>Pseudomonadaceae</taxon>
        <taxon>Halopseudomonas</taxon>
    </lineage>
</organism>
<gene>
    <name evidence="1" type="ORF">GCM10007418_10700</name>
</gene>
<proteinExistence type="predicted"/>
<comment type="caution">
    <text evidence="1">The sequence shown here is derived from an EMBL/GenBank/DDBJ whole genome shotgun (WGS) entry which is preliminary data.</text>
</comment>
<accession>A0ABQ1PBI1</accession>
<protein>
    <submittedName>
        <fullName evidence="1">Uncharacterized protein</fullName>
    </submittedName>
</protein>
<evidence type="ECO:0000313" key="1">
    <source>
        <dbReference type="EMBL" id="GGC93044.1"/>
    </source>
</evidence>
<reference evidence="2" key="1">
    <citation type="journal article" date="2019" name="Int. J. Syst. Evol. Microbiol.">
        <title>The Global Catalogue of Microorganisms (GCM) 10K type strain sequencing project: providing services to taxonomists for standard genome sequencing and annotation.</title>
        <authorList>
            <consortium name="The Broad Institute Genomics Platform"/>
            <consortium name="The Broad Institute Genome Sequencing Center for Infectious Disease"/>
            <person name="Wu L."/>
            <person name="Ma J."/>
        </authorList>
    </citation>
    <scope>NUCLEOTIDE SEQUENCE [LARGE SCALE GENOMIC DNA]</scope>
    <source>
        <strain evidence="2">CGMCC 1.12482</strain>
    </source>
</reference>
<keyword evidence="2" id="KW-1185">Reference proteome</keyword>